<evidence type="ECO:0000313" key="2">
    <source>
        <dbReference type="EMBL" id="OXA52229.1"/>
    </source>
</evidence>
<name>A0A226E474_FOLCA</name>
<protein>
    <submittedName>
        <fullName evidence="2">Leucine-rich repeat-containing protein let-4</fullName>
    </submittedName>
</protein>
<comment type="caution">
    <text evidence="2">The sequence shown here is derived from an EMBL/GenBank/DDBJ whole genome shotgun (WGS) entry which is preliminary data.</text>
</comment>
<dbReference type="STRING" id="158441.A0A226E474"/>
<dbReference type="PROSITE" id="PS50181">
    <property type="entry name" value="FBOX"/>
    <property type="match status" value="1"/>
</dbReference>
<accession>A0A226E474</accession>
<dbReference type="SUPFAM" id="SSF81383">
    <property type="entry name" value="F-box domain"/>
    <property type="match status" value="1"/>
</dbReference>
<dbReference type="SMART" id="SM00256">
    <property type="entry name" value="FBOX"/>
    <property type="match status" value="1"/>
</dbReference>
<dbReference type="InterPro" id="IPR051341">
    <property type="entry name" value="Zyg-11_UBL_adapter"/>
</dbReference>
<dbReference type="AlphaFoldDB" id="A0A226E474"/>
<reference evidence="2 3" key="1">
    <citation type="submission" date="2015-12" db="EMBL/GenBank/DDBJ databases">
        <title>The genome of Folsomia candida.</title>
        <authorList>
            <person name="Faddeeva A."/>
            <person name="Derks M.F."/>
            <person name="Anvar Y."/>
            <person name="Smit S."/>
            <person name="Van Straalen N."/>
            <person name="Roelofs D."/>
        </authorList>
    </citation>
    <scope>NUCLEOTIDE SEQUENCE [LARGE SCALE GENOMIC DNA]</scope>
    <source>
        <strain evidence="2 3">VU population</strain>
        <tissue evidence="2">Whole body</tissue>
    </source>
</reference>
<feature type="domain" description="F-box" evidence="1">
    <location>
        <begin position="22"/>
        <end position="68"/>
    </location>
</feature>
<gene>
    <name evidence="2" type="ORF">Fcan01_13631</name>
</gene>
<dbReference type="InterPro" id="IPR001810">
    <property type="entry name" value="F-box_dom"/>
</dbReference>
<dbReference type="PANTHER" id="PTHR12904">
    <property type="match status" value="1"/>
</dbReference>
<dbReference type="OMA" id="VGECLAY"/>
<dbReference type="InterPro" id="IPR032675">
    <property type="entry name" value="LRR_dom_sf"/>
</dbReference>
<evidence type="ECO:0000313" key="3">
    <source>
        <dbReference type="Proteomes" id="UP000198287"/>
    </source>
</evidence>
<sequence length="410" mass="46269">MEGKRTTGGAADPTFTNSLSAGGDFGHLSDEVILMILNLLSPKDLYNLMKTCVRLNNLCQEPKLWTSIEDPPDKRESIHFALNHLMTSKTKKVKLSVGCSPINRGYRTSLSPSSLKLLLQGDHLSELHLVNQRLDADHFRMHDLPPNLRVLNMSGCVLSNYETQDHGLYLKDLSLRLKELEDLNLSYCSFAMAHSLMPISKLPKLKKLYLRGCRDVGECLAYVALSTRYGFTQLKVLDVTDTRVGSIEFSSFAIIKTLEEFYFGQYDQFLDHPINHITDLCITRIRNSPTIRILDASGSRLTDRSLEIFESIPNLERVEAHFTSFSKNALETFHRNRPKCRIHMVENPVQVSHVLIRPQQLNTTCFNRHHGPSESPSPSGSVITIDTRANLNASSSGNNYNNTDNNNHNV</sequence>
<proteinExistence type="predicted"/>
<dbReference type="PANTHER" id="PTHR12904:SF23">
    <property type="entry name" value="PROTEIN ZER-1 HOMOLOG"/>
    <property type="match status" value="1"/>
</dbReference>
<dbReference type="Gene3D" id="1.20.1280.50">
    <property type="match status" value="1"/>
</dbReference>
<dbReference type="Pfam" id="PF12937">
    <property type="entry name" value="F-box-like"/>
    <property type="match status" value="1"/>
</dbReference>
<dbReference type="SUPFAM" id="SSF52047">
    <property type="entry name" value="RNI-like"/>
    <property type="match status" value="1"/>
</dbReference>
<dbReference type="InterPro" id="IPR036047">
    <property type="entry name" value="F-box-like_dom_sf"/>
</dbReference>
<organism evidence="2 3">
    <name type="scientific">Folsomia candida</name>
    <name type="common">Springtail</name>
    <dbReference type="NCBI Taxonomy" id="158441"/>
    <lineage>
        <taxon>Eukaryota</taxon>
        <taxon>Metazoa</taxon>
        <taxon>Ecdysozoa</taxon>
        <taxon>Arthropoda</taxon>
        <taxon>Hexapoda</taxon>
        <taxon>Collembola</taxon>
        <taxon>Entomobryomorpha</taxon>
        <taxon>Isotomoidea</taxon>
        <taxon>Isotomidae</taxon>
        <taxon>Proisotominae</taxon>
        <taxon>Folsomia</taxon>
    </lineage>
</organism>
<dbReference type="EMBL" id="LNIX01000007">
    <property type="protein sequence ID" value="OXA52229.1"/>
    <property type="molecule type" value="Genomic_DNA"/>
</dbReference>
<dbReference type="OrthoDB" id="9856535at2759"/>
<dbReference type="Proteomes" id="UP000198287">
    <property type="component" value="Unassembled WGS sequence"/>
</dbReference>
<evidence type="ECO:0000259" key="1">
    <source>
        <dbReference type="PROSITE" id="PS50181"/>
    </source>
</evidence>
<dbReference type="Gene3D" id="3.80.10.10">
    <property type="entry name" value="Ribonuclease Inhibitor"/>
    <property type="match status" value="2"/>
</dbReference>
<keyword evidence="3" id="KW-1185">Reference proteome</keyword>